<dbReference type="RefSeq" id="WP_342949660.1">
    <property type="nucleotide sequence ID" value="NZ_JAYMRV010000013.1"/>
</dbReference>
<name>A0ABU9S1W4_9BURK</name>
<dbReference type="Proteomes" id="UP001489897">
    <property type="component" value="Unassembled WGS sequence"/>
</dbReference>
<dbReference type="Pfam" id="PF05159">
    <property type="entry name" value="Capsule_synth"/>
    <property type="match status" value="1"/>
</dbReference>
<protein>
    <submittedName>
        <fullName evidence="1">Capsular biosynthesis protein</fullName>
    </submittedName>
</protein>
<keyword evidence="2" id="KW-1185">Reference proteome</keyword>
<proteinExistence type="predicted"/>
<evidence type="ECO:0000313" key="1">
    <source>
        <dbReference type="EMBL" id="MEM5425822.1"/>
    </source>
</evidence>
<organism evidence="1 2">
    <name type="scientific">Paraburkholderia ferrariae</name>
    <dbReference type="NCBI Taxonomy" id="386056"/>
    <lineage>
        <taxon>Bacteria</taxon>
        <taxon>Pseudomonadati</taxon>
        <taxon>Pseudomonadota</taxon>
        <taxon>Betaproteobacteria</taxon>
        <taxon>Burkholderiales</taxon>
        <taxon>Burkholderiaceae</taxon>
        <taxon>Paraburkholderia</taxon>
    </lineage>
</organism>
<evidence type="ECO:0000313" key="2">
    <source>
        <dbReference type="Proteomes" id="UP001489897"/>
    </source>
</evidence>
<dbReference type="InterPro" id="IPR007833">
    <property type="entry name" value="Capsule_polysaccharide_synth"/>
</dbReference>
<gene>
    <name evidence="1" type="ORF">VSR73_32790</name>
</gene>
<reference evidence="1 2" key="1">
    <citation type="submission" date="2024-01" db="EMBL/GenBank/DDBJ databases">
        <title>The diversity of rhizobia nodulating Mimosa spp. in eleven states of Brazil covering several biomes is determined by host plant, location, and edaphic factors.</title>
        <authorList>
            <person name="Rouws L."/>
            <person name="Barauna A."/>
            <person name="Beukes C."/>
            <person name="De Faria S.M."/>
            <person name="Gross E."/>
            <person name="Dos Reis Junior F.B."/>
            <person name="Simon M."/>
            <person name="Maluk M."/>
            <person name="Odee D.W."/>
            <person name="Kenicer G."/>
            <person name="Young J.P.W."/>
            <person name="Reis V.M."/>
            <person name="Zilli J."/>
            <person name="James E.K."/>
        </authorList>
    </citation>
    <scope>NUCLEOTIDE SEQUENCE [LARGE SCALE GENOMIC DNA]</scope>
    <source>
        <strain evidence="1 2">JPY167</strain>
    </source>
</reference>
<accession>A0ABU9S1W4</accession>
<comment type="caution">
    <text evidence="1">The sequence shown here is derived from an EMBL/GenBank/DDBJ whole genome shotgun (WGS) entry which is preliminary data.</text>
</comment>
<sequence>MILIVVDSLERYYFAARLVHAVRGEYDFLFLTSEPVAHLRLKCAGYRSYYLRKVRNPTLEVDESCTEYPYDRSIEVLNGQVSRERARVESCAVVRRVSSLLTRFGVTQCFMWNGQQLVCRAASHACLIHGVPQRFLEISNLPGKLFVDSSGVNALSSICREPAVIDRLPLPDEETHQRWLMNYESAKSRPLPQARTSLKRKVVSGVNYVLKFASSGVGRKRLATVRARNGGRRPVDIKNYVASELSTQRYVFLPLQVSGDTQIKLHSEIDNLGAIRHALEFAATQDAALLVKLHPAENDESAISAIEAMRDRRQFTLVSSSTTDLIKHAQAVVTINSTVGLEGLLYGKRVISLGQCFYKNFDRTRMLKYIHSFLIDGVDYFSSGGISPEAARKVFSIEH</sequence>
<dbReference type="EMBL" id="JAYMRV010000013">
    <property type="protein sequence ID" value="MEM5425822.1"/>
    <property type="molecule type" value="Genomic_DNA"/>
</dbReference>